<comment type="caution">
    <text evidence="4">The sequence shown here is derived from an EMBL/GenBank/DDBJ whole genome shotgun (WGS) entry which is preliminary data.</text>
</comment>
<dbReference type="Proteomes" id="UP000283509">
    <property type="component" value="Unassembled WGS sequence"/>
</dbReference>
<dbReference type="InterPro" id="IPR031311">
    <property type="entry name" value="CHIT_BIND_RR_consensus"/>
</dbReference>
<evidence type="ECO:0000313" key="5">
    <source>
        <dbReference type="Proteomes" id="UP000283509"/>
    </source>
</evidence>
<evidence type="ECO:0000256" key="2">
    <source>
        <dbReference type="PROSITE-ProRule" id="PRU00497"/>
    </source>
</evidence>
<dbReference type="OrthoDB" id="6355773at2759"/>
<dbReference type="PROSITE" id="PS00233">
    <property type="entry name" value="CHIT_BIND_RR_1"/>
    <property type="match status" value="3"/>
</dbReference>
<dbReference type="GO" id="GO:0008010">
    <property type="term" value="F:structural constituent of chitin-based larval cuticle"/>
    <property type="evidence" value="ECO:0007669"/>
    <property type="project" value="TreeGrafter"/>
</dbReference>
<keyword evidence="5" id="KW-1185">Reference proteome</keyword>
<keyword evidence="3" id="KW-0812">Transmembrane</keyword>
<dbReference type="InterPro" id="IPR000618">
    <property type="entry name" value="Insect_cuticle"/>
</dbReference>
<evidence type="ECO:0000256" key="3">
    <source>
        <dbReference type="SAM" id="Phobius"/>
    </source>
</evidence>
<proteinExistence type="predicted"/>
<dbReference type="PANTHER" id="PTHR10380:SF196">
    <property type="entry name" value="CUTICULAR PROTEIN 72EA"/>
    <property type="match status" value="1"/>
</dbReference>
<feature type="transmembrane region" description="Helical" evidence="3">
    <location>
        <begin position="20"/>
        <end position="39"/>
    </location>
</feature>
<keyword evidence="3" id="KW-0472">Membrane</keyword>
<accession>A0A3R7PWS1</accession>
<dbReference type="PROSITE" id="PS51155">
    <property type="entry name" value="CHIT_BIND_RR_2"/>
    <property type="match status" value="3"/>
</dbReference>
<dbReference type="AlphaFoldDB" id="A0A3R7PWS1"/>
<reference evidence="4 5" key="2">
    <citation type="submission" date="2019-01" db="EMBL/GenBank/DDBJ databases">
        <title>The decoding of complex shrimp genome reveals the adaptation for benthos swimmer, frequently molting mechanism and breeding impact on genome.</title>
        <authorList>
            <person name="Sun Y."/>
            <person name="Gao Y."/>
            <person name="Yu Y."/>
        </authorList>
    </citation>
    <scope>NUCLEOTIDE SEQUENCE [LARGE SCALE GENOMIC DNA]</scope>
    <source>
        <tissue evidence="4">Muscle</tissue>
    </source>
</reference>
<keyword evidence="3" id="KW-1133">Transmembrane helix</keyword>
<name>A0A3R7PWS1_PENVA</name>
<dbReference type="Pfam" id="PF00379">
    <property type="entry name" value="Chitin_bind_4"/>
    <property type="match status" value="3"/>
</dbReference>
<dbReference type="InterPro" id="IPR050468">
    <property type="entry name" value="Cuticle_Struct_Prot"/>
</dbReference>
<dbReference type="PANTHER" id="PTHR10380">
    <property type="entry name" value="CUTICLE PROTEIN"/>
    <property type="match status" value="1"/>
</dbReference>
<sequence>MVMFPGYLNRSHTHGHQTAPWWWVNMNALTVISVATLVASGSASLLAYNGVYGGHHGLLGAYPYAGYSGVVPYAYAGGLPAAASLTIKTPVIKTLAPTPISYNVAPAPVSYNVAPVAVSYNVAPSSVSYNVAPVAPVQSQYHAQDEIGQYSFGYAAVHLHALSLAMPSVLSVGSYNYVDSEGKVQTQHYVADALGFRASGTNLPVAPDAPLAALPGPVPEPVQDTAEVVAAKLAHFQAYNEAPAAAPRAPDTRKKRTTWRTTAYMEAITAFLAPILTQGILVWCPTHTQPAPVSYNLAPAPASYNVDPFAPVAPVQSQYHAQDEIGQYSFGYAGGPSSRAESRDAFGVVRGSYNYVDSEGKVQTQHYVADALGFRASGTNLPMAPDAPLAALPGPVPEPVQDTAEPQPYPWASDSSLVWVNMNALTVISVAILVASGSASLLAYSGVYGGHHGLLGAYPYAGYSGVVPYAYAAIITLALQRGSSCNVAPAPVSYNVAPVAPVAPVQSQYHAQDEIGQYSFGYAGGASSRAESRDAFGVVRGSYNYVDSEGKIQTQHYVADALGFRASGTNLPVAPDAPLAALPAPSPYPSRTLLRHPQEAFHPCGSRSRRLLSSPFLLRILHSLHYAHPTTYASPLHYTAAHPALTTYNAVHVPTTYAAAARPALRDAELLRVVHNPAHATSYRVLN</sequence>
<evidence type="ECO:0000313" key="4">
    <source>
        <dbReference type="EMBL" id="ROT85151.1"/>
    </source>
</evidence>
<reference evidence="4 5" key="1">
    <citation type="submission" date="2018-04" db="EMBL/GenBank/DDBJ databases">
        <authorList>
            <person name="Zhang X."/>
            <person name="Yuan J."/>
            <person name="Li F."/>
            <person name="Xiang J."/>
        </authorList>
    </citation>
    <scope>NUCLEOTIDE SEQUENCE [LARGE SCALE GENOMIC DNA]</scope>
    <source>
        <tissue evidence="4">Muscle</tissue>
    </source>
</reference>
<keyword evidence="1 2" id="KW-0193">Cuticle</keyword>
<protein>
    <submittedName>
        <fullName evidence="4">Cuticular protein</fullName>
    </submittedName>
</protein>
<evidence type="ECO:0000256" key="1">
    <source>
        <dbReference type="ARBA" id="ARBA00022460"/>
    </source>
</evidence>
<organism evidence="4 5">
    <name type="scientific">Penaeus vannamei</name>
    <name type="common">Whiteleg shrimp</name>
    <name type="synonym">Litopenaeus vannamei</name>
    <dbReference type="NCBI Taxonomy" id="6689"/>
    <lineage>
        <taxon>Eukaryota</taxon>
        <taxon>Metazoa</taxon>
        <taxon>Ecdysozoa</taxon>
        <taxon>Arthropoda</taxon>
        <taxon>Crustacea</taxon>
        <taxon>Multicrustacea</taxon>
        <taxon>Malacostraca</taxon>
        <taxon>Eumalacostraca</taxon>
        <taxon>Eucarida</taxon>
        <taxon>Decapoda</taxon>
        <taxon>Dendrobranchiata</taxon>
        <taxon>Penaeoidea</taxon>
        <taxon>Penaeidae</taxon>
        <taxon>Penaeus</taxon>
    </lineage>
</organism>
<gene>
    <name evidence="4" type="ORF">C7M84_020980</name>
</gene>
<dbReference type="GO" id="GO:0062129">
    <property type="term" value="C:chitin-based extracellular matrix"/>
    <property type="evidence" value="ECO:0007669"/>
    <property type="project" value="TreeGrafter"/>
</dbReference>
<dbReference type="EMBL" id="QCYY01000427">
    <property type="protein sequence ID" value="ROT85151.1"/>
    <property type="molecule type" value="Genomic_DNA"/>
</dbReference>